<evidence type="ECO:0000256" key="6">
    <source>
        <dbReference type="ARBA" id="ARBA00049075"/>
    </source>
</evidence>
<dbReference type="InterPro" id="IPR029063">
    <property type="entry name" value="SAM-dependent_MTases_sf"/>
</dbReference>
<name>A7AS45_BABBO</name>
<reference evidence="9 10" key="1">
    <citation type="journal article" date="2007" name="PLoS Pathog.">
        <title>Genome sequence of Babesia bovis and comparative analysis of apicomplexan hemoprotozoa.</title>
        <authorList>
            <person name="Brayton K.A."/>
            <person name="Lau A.O.T."/>
            <person name="Herndon D.R."/>
            <person name="Hannick L."/>
            <person name="Kappmeyer L.S."/>
            <person name="Berens S.J."/>
            <person name="Bidwell S.L."/>
            <person name="Brown W.C."/>
            <person name="Crabtree J."/>
            <person name="Fadrosh D."/>
            <person name="Feldblum T."/>
            <person name="Forberger H.A."/>
            <person name="Haas B.J."/>
            <person name="Howell J.M."/>
            <person name="Khouri H."/>
            <person name="Koo H."/>
            <person name="Mann D.J."/>
            <person name="Norimine J."/>
            <person name="Paulsen I.T."/>
            <person name="Radune D."/>
            <person name="Ren Q."/>
            <person name="Smith R.K. Jr."/>
            <person name="Suarez C.E."/>
            <person name="White O."/>
            <person name="Wortman J.R."/>
            <person name="Knowles D.P. Jr."/>
            <person name="McElwain T.F."/>
            <person name="Nene V.M."/>
        </authorList>
    </citation>
    <scope>NUCLEOTIDE SEQUENCE [LARGE SCALE GENOMIC DNA]</scope>
    <source>
        <strain evidence="9">T2Bo</strain>
    </source>
</reference>
<dbReference type="KEGG" id="bbo:BBOV_IV010100"/>
<dbReference type="Pfam" id="PF09445">
    <property type="entry name" value="Methyltransf_15"/>
    <property type="match status" value="1"/>
</dbReference>
<dbReference type="InParanoid" id="A7AS45"/>
<feature type="domain" description="Phosphorylated adapter RNA export protein RNA-binding" evidence="8">
    <location>
        <begin position="379"/>
        <end position="447"/>
    </location>
</feature>
<comment type="catalytic activity">
    <reaction evidence="5">
        <text>a 5'-end (N(2),N(7)-dimethyl 5'-triphosphoguanosine)-ribonucleoside in snRNA + S-adenosyl-L-methionine = a 5'-end (N(2),N(2),N(7)-trimethyl 5'-triphosphoguanosine)-ribonucleoside in snRNA + S-adenosyl-L-homocysteine + H(+)</text>
        <dbReference type="Rhea" id="RHEA:78479"/>
        <dbReference type="Rhea" id="RHEA-COMP:19087"/>
        <dbReference type="Rhea" id="RHEA-COMP:19089"/>
        <dbReference type="ChEBI" id="CHEBI:15378"/>
        <dbReference type="ChEBI" id="CHEBI:57856"/>
        <dbReference type="ChEBI" id="CHEBI:59789"/>
        <dbReference type="ChEBI" id="CHEBI:167623"/>
        <dbReference type="ChEBI" id="CHEBI:172880"/>
    </reaction>
    <physiologicalReaction direction="left-to-right" evidence="5">
        <dbReference type="Rhea" id="RHEA:78480"/>
    </physiologicalReaction>
</comment>
<reference evidence="10" key="2">
    <citation type="journal article" date="2020" name="Data Brief">
        <title>Transcriptome dataset of Babesia bovis life stages within vertebrate and invertebrate hosts.</title>
        <authorList>
            <person name="Ueti M.W."/>
            <person name="Johnson W.C."/>
            <person name="Kappmeyer L.S."/>
            <person name="Herndon D.R."/>
            <person name="Mousel M.R."/>
            <person name="Reif K.E."/>
            <person name="Taus N.S."/>
            <person name="Ifeonu O.O."/>
            <person name="Silva J.C."/>
            <person name="Suarez C.E."/>
            <person name="Brayton K.A."/>
        </authorList>
    </citation>
    <scope>NUCLEOTIDE SEQUENCE [LARGE SCALE GENOMIC DNA]</scope>
</reference>
<evidence type="ECO:0000256" key="2">
    <source>
        <dbReference type="ARBA" id="ARBA00025783"/>
    </source>
</evidence>
<dbReference type="Gene3D" id="1.10.10.1440">
    <property type="entry name" value="PHAX RNA-binding domain"/>
    <property type="match status" value="1"/>
</dbReference>
<protein>
    <recommendedName>
        <fullName evidence="1">Trimethylguanosine synthase</fullName>
    </recommendedName>
    <alternativeName>
        <fullName evidence="7">Cap-specific guanine-N(2) methyltransferase</fullName>
    </alternativeName>
</protein>
<accession>A7AS45</accession>
<evidence type="ECO:0000256" key="7">
    <source>
        <dbReference type="ARBA" id="ARBA00049790"/>
    </source>
</evidence>
<evidence type="ECO:0000313" key="10">
    <source>
        <dbReference type="Proteomes" id="UP000002173"/>
    </source>
</evidence>
<dbReference type="SUPFAM" id="SSF53335">
    <property type="entry name" value="S-adenosyl-L-methionine-dependent methyltransferases"/>
    <property type="match status" value="1"/>
</dbReference>
<dbReference type="PANTHER" id="PTHR14741:SF32">
    <property type="entry name" value="TRIMETHYLGUANOSINE SYNTHASE"/>
    <property type="match status" value="1"/>
</dbReference>
<reference evidence="10" key="3">
    <citation type="journal article" date="2021" name="Int. J. Parasitol.">
        <title>Comparative analysis of gene expression between Babesia bovis blood stages and kinetes allowed by improved genome annotation.</title>
        <authorList>
            <person name="Ueti M.W."/>
            <person name="Johnson W.C."/>
            <person name="Kappmeyer L.S."/>
            <person name="Herndon D.R."/>
            <person name="Mousel M.R."/>
            <person name="Reif K.E."/>
            <person name="Taus N.S."/>
            <person name="Ifeonu O.O."/>
            <person name="Silva J.C."/>
            <person name="Suarez C.E."/>
            <person name="Brayton K.A."/>
        </authorList>
    </citation>
    <scope>NUCLEOTIDE SEQUENCE [LARGE SCALE GENOMIC DNA]</scope>
</reference>
<dbReference type="Proteomes" id="UP000002173">
    <property type="component" value="Unassembled WGS sequence"/>
</dbReference>
<comment type="similarity">
    <text evidence="2">Belongs to the methyltransferase superfamily. Trimethylguanosine synthase family.</text>
</comment>
<dbReference type="InterPro" id="IPR038092">
    <property type="entry name" value="PHAX_RNA-binding_sf"/>
</dbReference>
<evidence type="ECO:0000256" key="5">
    <source>
        <dbReference type="ARBA" id="ARBA00048763"/>
    </source>
</evidence>
<dbReference type="OMA" id="KIRCCMI"/>
<evidence type="ECO:0000313" key="9">
    <source>
        <dbReference type="EMBL" id="EDO07364.1"/>
    </source>
</evidence>
<evidence type="ECO:0000259" key="8">
    <source>
        <dbReference type="Pfam" id="PF10258"/>
    </source>
</evidence>
<sequence length="460" mass="51678">MVESGRTRQGRVDVIPPPRGIFDIRADSLTPKVLYLASGVDEHGKVNSAFVCVVEKHLSYSYLGDIDKIEEDIGYGTCQTNDFVKTIFWNNSPDLQLDEQAAVDASWAAESIDVAKDLKRFVTSDNVFNLPFDQAVANVNRFTTSPHKIRTLDLAAGVGGNLVYFGLNSDLTVGVELNPDRVSICKNNVNVFGLQNTHVVEQDLFDYIKQFADDPLDKAKEIGVEEYFHQSQQYDIVHISPPWGGKSYMGSIKDEIFKLQGIFDIESAMHGMSRIGNIVTIYLPRSQSLNELVRLAGIGNYPIIIITAYRLPKKVRCIHAHFVKDVEYLKYVEIHHMERTHVSYKQVATALNTLIHSTPYQSSNVNMASEMHMNYVLHAIMKYIDEKTPAVAMKIYNLLGHMPLGDILSLANEAKEIQLAGGMTKLNSEEKRTTGGIFFHLLKSQNRQLYKLVESLSSTK</sequence>
<dbReference type="RefSeq" id="XP_001610932.1">
    <property type="nucleotide sequence ID" value="XM_001610882.1"/>
</dbReference>
<gene>
    <name evidence="9" type="ORF">BBOV_IV010100</name>
</gene>
<dbReference type="GeneID" id="5479166"/>
<dbReference type="GO" id="GO:0005634">
    <property type="term" value="C:nucleus"/>
    <property type="evidence" value="ECO:0007669"/>
    <property type="project" value="TreeGrafter"/>
</dbReference>
<comment type="catalytic activity">
    <reaction evidence="4">
        <text>a 5'-end (N(7)-methyl 5'-triphosphoguanosine)-ribonucleoside in snoRNA + S-adenosyl-L-methionine = a 5'-end (N(2),N(7)-dimethyl 5'-triphosphoguanosine)-ribonucleoside in snoRNA + S-adenosyl-L-homocysteine + H(+)</text>
        <dbReference type="Rhea" id="RHEA:78475"/>
        <dbReference type="Rhea" id="RHEA-COMP:19086"/>
        <dbReference type="Rhea" id="RHEA-COMP:19088"/>
        <dbReference type="ChEBI" id="CHEBI:15378"/>
        <dbReference type="ChEBI" id="CHEBI:57856"/>
        <dbReference type="ChEBI" id="CHEBI:59789"/>
        <dbReference type="ChEBI" id="CHEBI:156461"/>
        <dbReference type="ChEBI" id="CHEBI:172880"/>
    </reaction>
    <physiologicalReaction direction="left-to-right" evidence="4">
        <dbReference type="Rhea" id="RHEA:78476"/>
    </physiologicalReaction>
</comment>
<proteinExistence type="inferred from homology"/>
<evidence type="ECO:0000256" key="1">
    <source>
        <dbReference type="ARBA" id="ARBA00018517"/>
    </source>
</evidence>
<dbReference type="GO" id="GO:0071164">
    <property type="term" value="F:RNA cap trimethylguanosine synthase activity"/>
    <property type="evidence" value="ECO:0007669"/>
    <property type="project" value="TreeGrafter"/>
</dbReference>
<comment type="catalytic activity">
    <reaction evidence="6">
        <text>a 5'-end (N(7)-methyl 5'-triphosphoguanosine)-ribonucleoside in snRNA + S-adenosyl-L-methionine = a 5'-end (N(2),N(7)-dimethyl 5'-triphosphoguanosine)-ribonucleoside in snRNA + S-adenosyl-L-homocysteine + H(+)</text>
        <dbReference type="Rhea" id="RHEA:78471"/>
        <dbReference type="Rhea" id="RHEA-COMP:19085"/>
        <dbReference type="Rhea" id="RHEA-COMP:19087"/>
        <dbReference type="ChEBI" id="CHEBI:15378"/>
        <dbReference type="ChEBI" id="CHEBI:57856"/>
        <dbReference type="ChEBI" id="CHEBI:59789"/>
        <dbReference type="ChEBI" id="CHEBI:156461"/>
        <dbReference type="ChEBI" id="CHEBI:172880"/>
    </reaction>
    <physiologicalReaction direction="left-to-right" evidence="6">
        <dbReference type="Rhea" id="RHEA:78472"/>
    </physiologicalReaction>
</comment>
<organism evidence="9 10">
    <name type="scientific">Babesia bovis</name>
    <dbReference type="NCBI Taxonomy" id="5865"/>
    <lineage>
        <taxon>Eukaryota</taxon>
        <taxon>Sar</taxon>
        <taxon>Alveolata</taxon>
        <taxon>Apicomplexa</taxon>
        <taxon>Aconoidasida</taxon>
        <taxon>Piroplasmida</taxon>
        <taxon>Babesiidae</taxon>
        <taxon>Babesia</taxon>
    </lineage>
</organism>
<dbReference type="STRING" id="5865.A7AS45"/>
<dbReference type="PANTHER" id="PTHR14741">
    <property type="entry name" value="S-ADENOSYLMETHIONINE-DEPENDENT METHYLTRANSFERASE RELATED"/>
    <property type="match status" value="1"/>
</dbReference>
<dbReference type="Gene3D" id="3.40.50.150">
    <property type="entry name" value="Vaccinia Virus protein VP39"/>
    <property type="match status" value="1"/>
</dbReference>
<dbReference type="Pfam" id="PF10258">
    <property type="entry name" value="PHAX_RNA-bd"/>
    <property type="match status" value="1"/>
</dbReference>
<dbReference type="InterPro" id="IPR019385">
    <property type="entry name" value="PHAX_RNA-binding_domain"/>
</dbReference>
<dbReference type="eggNOG" id="KOG2730">
    <property type="taxonomic scope" value="Eukaryota"/>
</dbReference>
<dbReference type="EMBL" id="AAXT01000002">
    <property type="protein sequence ID" value="EDO07364.1"/>
    <property type="molecule type" value="Genomic_DNA"/>
</dbReference>
<dbReference type="AlphaFoldDB" id="A7AS45"/>
<keyword evidence="10" id="KW-1185">Reference proteome</keyword>
<evidence type="ECO:0000256" key="4">
    <source>
        <dbReference type="ARBA" id="ARBA00048740"/>
    </source>
</evidence>
<dbReference type="VEuPathDB" id="PiroplasmaDB:BBOV_IV010100"/>
<comment type="catalytic activity">
    <reaction evidence="3">
        <text>a 5'-end (N(2),N(7)-dimethyl 5'-triphosphoguanosine)-ribonucleoside in snoRNA + S-adenosyl-L-methionine = a 5'-end (N(2),N(2),N(7)-trimethyl 5'-triphosphoguanosine)-ribonucleoside in snoRNA + S-adenosyl-L-homocysteine + H(+)</text>
        <dbReference type="Rhea" id="RHEA:78507"/>
        <dbReference type="Rhea" id="RHEA-COMP:19088"/>
        <dbReference type="Rhea" id="RHEA-COMP:19090"/>
        <dbReference type="ChEBI" id="CHEBI:15378"/>
        <dbReference type="ChEBI" id="CHEBI:57856"/>
        <dbReference type="ChEBI" id="CHEBI:59789"/>
        <dbReference type="ChEBI" id="CHEBI:167623"/>
        <dbReference type="ChEBI" id="CHEBI:172880"/>
    </reaction>
    <physiologicalReaction direction="left-to-right" evidence="3">
        <dbReference type="Rhea" id="RHEA:78508"/>
    </physiologicalReaction>
</comment>
<dbReference type="CDD" id="cd02440">
    <property type="entry name" value="AdoMet_MTases"/>
    <property type="match status" value="1"/>
</dbReference>
<comment type="caution">
    <text evidence="9">The sequence shown here is derived from an EMBL/GenBank/DDBJ whole genome shotgun (WGS) entry which is preliminary data.</text>
</comment>
<evidence type="ECO:0000256" key="3">
    <source>
        <dbReference type="ARBA" id="ARBA00047418"/>
    </source>
</evidence>
<dbReference type="InterPro" id="IPR019012">
    <property type="entry name" value="RNA_cap_Gua-N2-MeTrfase"/>
</dbReference>